<accession>A0ABU1U090</accession>
<dbReference type="RefSeq" id="WP_310258242.1">
    <property type="nucleotide sequence ID" value="NZ_JAVDWA010000003.1"/>
</dbReference>
<dbReference type="Proteomes" id="UP001258181">
    <property type="component" value="Unassembled WGS sequence"/>
</dbReference>
<gene>
    <name evidence="1" type="ORF">J2X07_001880</name>
</gene>
<sequence length="107" mass="12097">MQNSLIIKVYGAEQKCASCVHLPSAKETAEWLEAAISRKYPDRLFQVLYIDMEKPDHEEDQLFSARIMEEDLFYPVVVINGEIAAEGNPNLKTIYSIIEQNGYGAVS</sequence>
<proteinExistence type="predicted"/>
<dbReference type="PIRSF" id="PIRSF010603">
    <property type="entry name" value="UCP010603"/>
    <property type="match status" value="1"/>
</dbReference>
<name>A0ABU1U090_9BACL</name>
<evidence type="ECO:0000313" key="2">
    <source>
        <dbReference type="Proteomes" id="UP001258181"/>
    </source>
</evidence>
<comment type="caution">
    <text evidence="1">The sequence shown here is derived from an EMBL/GenBank/DDBJ whole genome shotgun (WGS) entry which is preliminary data.</text>
</comment>
<dbReference type="InterPro" id="IPR038218">
    <property type="entry name" value="YuzD-like_sp"/>
</dbReference>
<dbReference type="SUPFAM" id="SSF52833">
    <property type="entry name" value="Thioredoxin-like"/>
    <property type="match status" value="1"/>
</dbReference>
<dbReference type="InterPro" id="IPR009190">
    <property type="entry name" value="DUF1462"/>
</dbReference>
<dbReference type="Pfam" id="PF07315">
    <property type="entry name" value="DUF1462"/>
    <property type="match status" value="1"/>
</dbReference>
<dbReference type="Gene3D" id="3.40.30.30">
    <property type="entry name" value="Hypothetical protein sa0798"/>
    <property type="match status" value="1"/>
</dbReference>
<organism evidence="1 2">
    <name type="scientific">Fictibacillus barbaricus</name>
    <dbReference type="NCBI Taxonomy" id="182136"/>
    <lineage>
        <taxon>Bacteria</taxon>
        <taxon>Bacillati</taxon>
        <taxon>Bacillota</taxon>
        <taxon>Bacilli</taxon>
        <taxon>Bacillales</taxon>
        <taxon>Fictibacillaceae</taxon>
        <taxon>Fictibacillus</taxon>
    </lineage>
</organism>
<dbReference type="InterPro" id="IPR036249">
    <property type="entry name" value="Thioredoxin-like_sf"/>
</dbReference>
<reference evidence="1 2" key="1">
    <citation type="submission" date="2023-07" db="EMBL/GenBank/DDBJ databases">
        <title>Sorghum-associated microbial communities from plants grown in Nebraska, USA.</title>
        <authorList>
            <person name="Schachtman D."/>
        </authorList>
    </citation>
    <scope>NUCLEOTIDE SEQUENCE [LARGE SCALE GENOMIC DNA]</scope>
    <source>
        <strain evidence="1 2">BE211</strain>
    </source>
</reference>
<protein>
    <submittedName>
        <fullName evidence="1">Disulfide oxidoreductase YuzD</fullName>
    </submittedName>
</protein>
<dbReference type="EMBL" id="JAVDWA010000003">
    <property type="protein sequence ID" value="MDR7072894.1"/>
    <property type="molecule type" value="Genomic_DNA"/>
</dbReference>
<evidence type="ECO:0000313" key="1">
    <source>
        <dbReference type="EMBL" id="MDR7072894.1"/>
    </source>
</evidence>
<keyword evidence="2" id="KW-1185">Reference proteome</keyword>